<dbReference type="EMBL" id="QKMR01000002">
    <property type="protein sequence ID" value="PYG89745.1"/>
    <property type="molecule type" value="Genomic_DNA"/>
</dbReference>
<dbReference type="GO" id="GO:0008234">
    <property type="term" value="F:cysteine-type peptidase activity"/>
    <property type="evidence" value="ECO:0007669"/>
    <property type="project" value="UniProtKB-KW"/>
</dbReference>
<dbReference type="GO" id="GO:0006508">
    <property type="term" value="P:proteolysis"/>
    <property type="evidence" value="ECO:0007669"/>
    <property type="project" value="UniProtKB-KW"/>
</dbReference>
<evidence type="ECO:0000259" key="6">
    <source>
        <dbReference type="PROSITE" id="PS50911"/>
    </source>
</evidence>
<evidence type="ECO:0000313" key="9">
    <source>
        <dbReference type="Proteomes" id="UP000248132"/>
    </source>
</evidence>
<sequence length="161" mass="17047">MKRLKKMLSLIMAALFIVSSLSVGSVATVNAAAVSGSTIVAKAEAWIGTPYSMGGNSKSGIDCSHFVNTIYSEAGLSYTYMTATSWSQDPSNPPSQLKKVSTPQKGDIVVFASGSDTSYGHAGIYISSTKFIGAQSSGVDYATFGSYWGGTRKIVGYYRYK</sequence>
<evidence type="ECO:0000256" key="1">
    <source>
        <dbReference type="ARBA" id="ARBA00007074"/>
    </source>
</evidence>
<dbReference type="PANTHER" id="PTHR47053">
    <property type="entry name" value="MUREIN DD-ENDOPEPTIDASE MEPH-RELATED"/>
    <property type="match status" value="1"/>
</dbReference>
<protein>
    <submittedName>
        <fullName evidence="8">NlpC/P60 family protein</fullName>
    </submittedName>
</protein>
<feature type="signal peptide" evidence="5">
    <location>
        <begin position="1"/>
        <end position="31"/>
    </location>
</feature>
<proteinExistence type="inferred from homology"/>
<feature type="domain" description="Peptidase C51" evidence="6">
    <location>
        <begin position="38"/>
        <end position="161"/>
    </location>
</feature>
<keyword evidence="4" id="KW-0788">Thiol protease</keyword>
<evidence type="ECO:0000256" key="2">
    <source>
        <dbReference type="ARBA" id="ARBA00022670"/>
    </source>
</evidence>
<organism evidence="8 9">
    <name type="scientific">Ruminiclostridium sufflavum DSM 19573</name>
    <dbReference type="NCBI Taxonomy" id="1121337"/>
    <lineage>
        <taxon>Bacteria</taxon>
        <taxon>Bacillati</taxon>
        <taxon>Bacillota</taxon>
        <taxon>Clostridia</taxon>
        <taxon>Eubacteriales</taxon>
        <taxon>Oscillospiraceae</taxon>
        <taxon>Ruminiclostridium</taxon>
    </lineage>
</organism>
<gene>
    <name evidence="8" type="ORF">LY28_00338</name>
</gene>
<evidence type="ECO:0000256" key="5">
    <source>
        <dbReference type="SAM" id="SignalP"/>
    </source>
</evidence>
<dbReference type="InterPro" id="IPR000064">
    <property type="entry name" value="NLP_P60_dom"/>
</dbReference>
<keyword evidence="9" id="KW-1185">Reference proteome</keyword>
<dbReference type="InterPro" id="IPR051202">
    <property type="entry name" value="Peptidase_C40"/>
</dbReference>
<keyword evidence="3" id="KW-0378">Hydrolase</keyword>
<reference evidence="8 9" key="1">
    <citation type="submission" date="2018-06" db="EMBL/GenBank/DDBJ databases">
        <title>Genomic Encyclopedia of Type Strains, Phase I: the one thousand microbial genomes (KMG-I) project.</title>
        <authorList>
            <person name="Kyrpides N."/>
        </authorList>
    </citation>
    <scope>NUCLEOTIDE SEQUENCE [LARGE SCALE GENOMIC DNA]</scope>
    <source>
        <strain evidence="8 9">DSM 19573</strain>
    </source>
</reference>
<dbReference type="RefSeq" id="WP_110460435.1">
    <property type="nucleotide sequence ID" value="NZ_QKMR01000002.1"/>
</dbReference>
<comment type="similarity">
    <text evidence="1">Belongs to the peptidase C40 family.</text>
</comment>
<evidence type="ECO:0000256" key="4">
    <source>
        <dbReference type="ARBA" id="ARBA00022807"/>
    </source>
</evidence>
<feature type="chain" id="PRO_5038501974" evidence="5">
    <location>
        <begin position="32"/>
        <end position="161"/>
    </location>
</feature>
<evidence type="ECO:0000256" key="3">
    <source>
        <dbReference type="ARBA" id="ARBA00022801"/>
    </source>
</evidence>
<evidence type="ECO:0000313" key="8">
    <source>
        <dbReference type="EMBL" id="PYG89745.1"/>
    </source>
</evidence>
<dbReference type="PROSITE" id="PS50911">
    <property type="entry name" value="CHAP"/>
    <property type="match status" value="1"/>
</dbReference>
<dbReference type="Pfam" id="PF00877">
    <property type="entry name" value="NLPC_P60"/>
    <property type="match status" value="1"/>
</dbReference>
<dbReference type="InterPro" id="IPR007921">
    <property type="entry name" value="CHAP_dom"/>
</dbReference>
<dbReference type="PANTHER" id="PTHR47053:SF1">
    <property type="entry name" value="MUREIN DD-ENDOPEPTIDASE MEPH-RELATED"/>
    <property type="match status" value="1"/>
</dbReference>
<dbReference type="OrthoDB" id="9808890at2"/>
<accession>A0A318XNL6</accession>
<dbReference type="AlphaFoldDB" id="A0A318XNL6"/>
<evidence type="ECO:0000259" key="7">
    <source>
        <dbReference type="PROSITE" id="PS51935"/>
    </source>
</evidence>
<dbReference type="InterPro" id="IPR038765">
    <property type="entry name" value="Papain-like_cys_pep_sf"/>
</dbReference>
<dbReference type="Gene3D" id="3.90.1720.10">
    <property type="entry name" value="endopeptidase domain like (from Nostoc punctiforme)"/>
    <property type="match status" value="1"/>
</dbReference>
<dbReference type="SUPFAM" id="SSF54001">
    <property type="entry name" value="Cysteine proteinases"/>
    <property type="match status" value="1"/>
</dbReference>
<keyword evidence="5" id="KW-0732">Signal</keyword>
<dbReference type="Proteomes" id="UP000248132">
    <property type="component" value="Unassembled WGS sequence"/>
</dbReference>
<feature type="domain" description="NlpC/P60" evidence="7">
    <location>
        <begin position="33"/>
        <end position="159"/>
    </location>
</feature>
<comment type="caution">
    <text evidence="8">The sequence shown here is derived from an EMBL/GenBank/DDBJ whole genome shotgun (WGS) entry which is preliminary data.</text>
</comment>
<dbReference type="PROSITE" id="PS51935">
    <property type="entry name" value="NLPC_P60"/>
    <property type="match status" value="1"/>
</dbReference>
<keyword evidence="2" id="KW-0645">Protease</keyword>
<name>A0A318XNL6_9FIRM</name>